<dbReference type="EMBL" id="MZGX01000006">
    <property type="protein sequence ID" value="OPX44976.1"/>
    <property type="molecule type" value="Genomic_DNA"/>
</dbReference>
<protein>
    <submittedName>
        <fullName evidence="4">R-phenyllactate dehydratase beta subunit</fullName>
        <ecNumber evidence="4">4.2.1.-</ecNumber>
    </submittedName>
</protein>
<keyword evidence="3" id="KW-0411">Iron-sulfur</keyword>
<gene>
    <name evidence="4" type="primary">fldC</name>
    <name evidence="4" type="ORF">CLHUN_12080</name>
</gene>
<dbReference type="Gene3D" id="3.40.50.11900">
    <property type="match status" value="1"/>
</dbReference>
<dbReference type="OrthoDB" id="355459at2"/>
<dbReference type="STRING" id="48256.CLHUN_12080"/>
<comment type="caution">
    <text evidence="4">The sequence shown here is derived from an EMBL/GenBank/DDBJ whole genome shotgun (WGS) entry which is preliminary data.</text>
</comment>
<evidence type="ECO:0000313" key="5">
    <source>
        <dbReference type="Proteomes" id="UP000191554"/>
    </source>
</evidence>
<evidence type="ECO:0000313" key="4">
    <source>
        <dbReference type="EMBL" id="OPX44976.1"/>
    </source>
</evidence>
<name>A0A1V4SNC0_RUMHU</name>
<reference evidence="4 5" key="1">
    <citation type="submission" date="2017-03" db="EMBL/GenBank/DDBJ databases">
        <title>Genome sequence of Clostridium hungatei DSM 14427.</title>
        <authorList>
            <person name="Poehlein A."/>
            <person name="Daniel R."/>
        </authorList>
    </citation>
    <scope>NUCLEOTIDE SEQUENCE [LARGE SCALE GENOMIC DNA]</scope>
    <source>
        <strain evidence="4 5">DSM 14427</strain>
    </source>
</reference>
<comment type="cofactor">
    <cofactor evidence="1">
        <name>[4Fe-4S] cluster</name>
        <dbReference type="ChEBI" id="CHEBI:49883"/>
    </cofactor>
</comment>
<dbReference type="PANTHER" id="PTHR30548:SF1">
    <property type="entry name" value="DEHYDRATASE SUBUNIT MJ0007-RELATED"/>
    <property type="match status" value="1"/>
</dbReference>
<dbReference type="Proteomes" id="UP000191554">
    <property type="component" value="Unassembled WGS sequence"/>
</dbReference>
<evidence type="ECO:0000256" key="1">
    <source>
        <dbReference type="ARBA" id="ARBA00001966"/>
    </source>
</evidence>
<accession>A0A1V4SNC0</accession>
<dbReference type="RefSeq" id="WP_080063660.1">
    <property type="nucleotide sequence ID" value="NZ_MZGX01000006.1"/>
</dbReference>
<keyword evidence="4" id="KW-0456">Lyase</keyword>
<dbReference type="GO" id="GO:0016836">
    <property type="term" value="F:hydro-lyase activity"/>
    <property type="evidence" value="ECO:0007669"/>
    <property type="project" value="UniProtKB-ARBA"/>
</dbReference>
<comment type="similarity">
    <text evidence="2">Belongs to the FldB/FldC dehydratase alpha/beta subunit family.</text>
</comment>
<dbReference type="EC" id="4.2.1.-" evidence="4"/>
<organism evidence="4 5">
    <name type="scientific">Ruminiclostridium hungatei</name>
    <name type="common">Clostridium hungatei</name>
    <dbReference type="NCBI Taxonomy" id="48256"/>
    <lineage>
        <taxon>Bacteria</taxon>
        <taxon>Bacillati</taxon>
        <taxon>Bacillota</taxon>
        <taxon>Clostridia</taxon>
        <taxon>Eubacteriales</taxon>
        <taxon>Oscillospiraceae</taxon>
        <taxon>Ruminiclostridium</taxon>
    </lineage>
</organism>
<dbReference type="Gene3D" id="3.40.50.11890">
    <property type="match status" value="1"/>
</dbReference>
<keyword evidence="3" id="KW-0408">Iron</keyword>
<proteinExistence type="inferred from homology"/>
<sequence length="398" mass="45377">MAIKTLDIIRRRVEERPEELKKERANGKKVLGWIGYHIPEEVAYSLGFIPIRISVGGDSKLVEVGARYASSKTCVFLREIVGAFAENTDPYIQETDVLAFDATCLQNFRAAEVIEYFFKRDVVVLGVPRNVYWEEAIEYFTQEAKEFTRLLEERAGVSVDKKKLAEAVDLFNKIRAALKEIYQYQASKGNVISWLEVYDLIQAGYVLDKQEYLQLLQQTLAELKEQQSYIDIEQEAGEARIFISGSVIPRGDRKLINIITSLGGRIVGDDIWTGIIPYLDLNIKEISPEGIALGYLNRTPHGALPYLELKTDKRLKKLHGLLDEYKAQGVIYHTLRYCDPYTFKAKETKDVLAQSGIPLLEIHTEYAGSDYEAIRTRVEAFVEMIRNQTIESEEEVSA</sequence>
<dbReference type="InterPro" id="IPR010327">
    <property type="entry name" value="FldB/FldC_alpha/beta"/>
</dbReference>
<keyword evidence="3" id="KW-0479">Metal-binding</keyword>
<evidence type="ECO:0000256" key="3">
    <source>
        <dbReference type="ARBA" id="ARBA00023014"/>
    </source>
</evidence>
<evidence type="ECO:0000256" key="2">
    <source>
        <dbReference type="ARBA" id="ARBA00005806"/>
    </source>
</evidence>
<dbReference type="GO" id="GO:0051536">
    <property type="term" value="F:iron-sulfur cluster binding"/>
    <property type="evidence" value="ECO:0007669"/>
    <property type="project" value="UniProtKB-KW"/>
</dbReference>
<dbReference type="AlphaFoldDB" id="A0A1V4SNC0"/>
<dbReference type="Gene3D" id="1.20.1270.370">
    <property type="match status" value="1"/>
</dbReference>
<keyword evidence="5" id="KW-1185">Reference proteome</keyword>
<dbReference type="PANTHER" id="PTHR30548">
    <property type="entry name" value="2-HYDROXYGLUTARYL-COA DEHYDRATASE, D-COMPONENT-RELATED"/>
    <property type="match status" value="1"/>
</dbReference>
<dbReference type="Pfam" id="PF06050">
    <property type="entry name" value="HGD-D"/>
    <property type="match status" value="1"/>
</dbReference>